<evidence type="ECO:0000313" key="1">
    <source>
        <dbReference type="EMBL" id="MFH8134503.1"/>
    </source>
</evidence>
<organism evidence="1 2">
    <name type="scientific">Pantoea osteomyelitidis</name>
    <dbReference type="NCBI Taxonomy" id="3230026"/>
    <lineage>
        <taxon>Bacteria</taxon>
        <taxon>Pseudomonadati</taxon>
        <taxon>Pseudomonadota</taxon>
        <taxon>Gammaproteobacteria</taxon>
        <taxon>Enterobacterales</taxon>
        <taxon>Erwiniaceae</taxon>
        <taxon>Pantoea</taxon>
    </lineage>
</organism>
<keyword evidence="2" id="KW-1185">Reference proteome</keyword>
<evidence type="ECO:0000313" key="2">
    <source>
        <dbReference type="Proteomes" id="UP001611251"/>
    </source>
</evidence>
<dbReference type="Proteomes" id="UP001611251">
    <property type="component" value="Unassembled WGS sequence"/>
</dbReference>
<gene>
    <name evidence="1" type="ORF">ABU178_10020</name>
</gene>
<dbReference type="RefSeq" id="WP_397214353.1">
    <property type="nucleotide sequence ID" value="NZ_JBGFSN010000004.1"/>
</dbReference>
<comment type="caution">
    <text evidence="1">The sequence shown here is derived from an EMBL/GenBank/DDBJ whole genome shotgun (WGS) entry which is preliminary data.</text>
</comment>
<accession>A0ABW7PW08</accession>
<dbReference type="EMBL" id="JBGFSN010000004">
    <property type="protein sequence ID" value="MFH8134503.1"/>
    <property type="molecule type" value="Genomic_DNA"/>
</dbReference>
<reference evidence="1 2" key="1">
    <citation type="submission" date="2024-08" db="EMBL/GenBank/DDBJ databases">
        <title>Pantoea ronii - a newly identified human opportunistic pathogen.</title>
        <authorList>
            <person name="Keidar-Friedman D."/>
            <person name="Sorek N."/>
            <person name="Leshin-Carmel D."/>
            <person name="Tsur A."/>
            <person name="Amsalem M."/>
            <person name="Tolkach D."/>
            <person name="Brosh-Nissimov T."/>
        </authorList>
    </citation>
    <scope>NUCLEOTIDE SEQUENCE [LARGE SCALE GENOMIC DNA]</scope>
    <source>
        <strain evidence="1 2">AA23256</strain>
    </source>
</reference>
<name>A0ABW7PW08_9GAMM</name>
<proteinExistence type="predicted"/>
<sequence length="78" mass="8843">MRLQSMNVHQMARYAEVEERLLVRAICNQGTLDGVPLPEAVTVSPLSSRRWLREDARQFKHALARARAMKQRPSSGGL</sequence>
<evidence type="ECO:0008006" key="3">
    <source>
        <dbReference type="Google" id="ProtNLM"/>
    </source>
</evidence>
<protein>
    <recommendedName>
        <fullName evidence="3">DNA-binding protein</fullName>
    </recommendedName>
</protein>